<organism evidence="1">
    <name type="scientific">Oryza nivara</name>
    <name type="common">Indian wild rice</name>
    <name type="synonym">Oryza sativa f. spontanea</name>
    <dbReference type="NCBI Taxonomy" id="4536"/>
    <lineage>
        <taxon>Eukaryota</taxon>
        <taxon>Viridiplantae</taxon>
        <taxon>Streptophyta</taxon>
        <taxon>Embryophyta</taxon>
        <taxon>Tracheophyta</taxon>
        <taxon>Spermatophyta</taxon>
        <taxon>Magnoliopsida</taxon>
        <taxon>Liliopsida</taxon>
        <taxon>Poales</taxon>
        <taxon>Poaceae</taxon>
        <taxon>BOP clade</taxon>
        <taxon>Oryzoideae</taxon>
        <taxon>Oryzeae</taxon>
        <taxon>Oryzinae</taxon>
        <taxon>Oryza</taxon>
    </lineage>
</organism>
<reference evidence="1" key="2">
    <citation type="submission" date="2018-04" db="EMBL/GenBank/DDBJ databases">
        <title>OnivRS2 (Oryza nivara Reference Sequence Version 2).</title>
        <authorList>
            <person name="Zhang J."/>
            <person name="Kudrna D."/>
            <person name="Lee S."/>
            <person name="Talag J."/>
            <person name="Rajasekar S."/>
            <person name="Welchert J."/>
            <person name="Hsing Y.-I."/>
            <person name="Wing R.A."/>
        </authorList>
    </citation>
    <scope>NUCLEOTIDE SEQUENCE [LARGE SCALE GENOMIC DNA]</scope>
    <source>
        <strain evidence="1">SL10</strain>
    </source>
</reference>
<dbReference type="OMA" id="YSKRAQC"/>
<reference evidence="1" key="1">
    <citation type="submission" date="2015-04" db="UniProtKB">
        <authorList>
            <consortium name="EnsemblPlants"/>
        </authorList>
    </citation>
    <scope>IDENTIFICATION</scope>
    <source>
        <strain evidence="1">SL10</strain>
    </source>
</reference>
<proteinExistence type="predicted"/>
<name>A0A0E0G6Q6_ORYNI</name>
<evidence type="ECO:0000313" key="1">
    <source>
        <dbReference type="EnsemblPlants" id="ONIVA02G18330.1"/>
    </source>
</evidence>
<dbReference type="EnsemblPlants" id="ONIVA02G18330.1">
    <property type="protein sequence ID" value="ONIVA02G18330.1"/>
    <property type="gene ID" value="ONIVA02G18330"/>
</dbReference>
<accession>A0A0E0G6Q6</accession>
<evidence type="ECO:0000313" key="2">
    <source>
        <dbReference type="Proteomes" id="UP000006591"/>
    </source>
</evidence>
<dbReference type="Gramene" id="ONIVA02G18330.1">
    <property type="protein sequence ID" value="ONIVA02G18330.1"/>
    <property type="gene ID" value="ONIVA02G18330"/>
</dbReference>
<dbReference type="AlphaFoldDB" id="A0A0E0G6Q6"/>
<protein>
    <submittedName>
        <fullName evidence="1">Uncharacterized protein</fullName>
    </submittedName>
</protein>
<dbReference type="HOGENOM" id="CLU_2871533_0_0_1"/>
<dbReference type="Proteomes" id="UP000006591">
    <property type="component" value="Chromosome 2"/>
</dbReference>
<keyword evidence="2" id="KW-1185">Reference proteome</keyword>
<sequence>MIETDGSCDLEEQFVASKHLKVFEIKYSKRAQCFVEFYGFSTLGVPRNKINIERAELWSFGKRT</sequence>